<accession>A0ABQ0ABX6</accession>
<gene>
    <name evidence="2" type="ORF">NBRC116591_28690</name>
</gene>
<dbReference type="EMBL" id="BAABWN010000009">
    <property type="protein sequence ID" value="GAA6169058.1"/>
    <property type="molecule type" value="Genomic_DNA"/>
</dbReference>
<dbReference type="Pfam" id="PF13432">
    <property type="entry name" value="TPR_16"/>
    <property type="match status" value="1"/>
</dbReference>
<name>A0ABQ0ABX6_9GAMM</name>
<dbReference type="RefSeq" id="WP_353303704.1">
    <property type="nucleotide sequence ID" value="NZ_BAABWN010000009.1"/>
</dbReference>
<reference evidence="2 3" key="1">
    <citation type="submission" date="2024-04" db="EMBL/GenBank/DDBJ databases">
        <title>Draft genome sequence of Sessilibacter corallicola NBRC 116591.</title>
        <authorList>
            <person name="Miyakawa T."/>
            <person name="Kusuya Y."/>
            <person name="Miura T."/>
        </authorList>
    </citation>
    <scope>NUCLEOTIDE SEQUENCE [LARGE SCALE GENOMIC DNA]</scope>
    <source>
        <strain evidence="2 3">KU-00831-HH</strain>
    </source>
</reference>
<dbReference type="PANTHER" id="PTHR37423:SF6">
    <property type="entry name" value="CELL DIVISION COORDINATOR CPOB"/>
    <property type="match status" value="1"/>
</dbReference>
<sequence length="964" mass="109848">MMRKPLPFTLRRLTLAVTLASLAACSSVDVVEPGPTLENLEPAQLPNPTLPVPSISLDEIERSYREALAVADDPDTRRKILIRLAGLEMARSEEALVNSTAPGRFFDNSIALYKELIELQRNQPATVATRIDELLYQLSKAYALDGRSKEADEALSQLAAEYPDSPFLAEAYFRRAERSFSSQDYRISSDRYQAVVDAGPNTAFFENSLYMLGWSQFKREIYEDAIESFTQLLDVYLVDGSEFEILEGTEKTLAEDTLRVMSLSFSYLEGPATISETYERLGERQYEYLLYQSLANHYLGKERYNDSALTYQAFVDRYPLSDRAPSFSAEKINVYELGGFPDKLVPNKEQYVNLYGINSEYWSVKPESVLETLKPTLHQFLIELAKYRHARAQAWQKALAEKPDQKFLVEDREIDDNSVIEEFILAARWYSEFVQTFPDDPERGEINYLLAEALYDSGQLEAAYLEYERVAYELGEDQRSAELAAEAGYTTVLLAQQLLDRAEAENEQLLWKDQVIASGVRFADNFPSDDRAVAVLTQSAQGYLDVGKLPEAIEAALRVTQWQPQAEPEILKTAWLIAAQGQFDTEQFVASEFSYQQVLGLLSNDDPQRDGIIVRIAASIYQQAQVLIAQDNLSEAVDQLLRVRTQAPNTDIARTSHYDAANYLIDLERWAQARDELIEFRITYPNHSLTPTIGPKLVVVYQALENWAQAAEELLIVMEQDKDPEVQRESLLLVAELFERDGNLEKAIDNYRRYAHTYPDPFITNMEAQFKMSELYVQTGSVDKRNFWLRKMVTTHDRAGEKKTGRSMFLAAWSSNELADQQFKIFSAIELKLPLRSSLNKKRSALEKTLKAYEKALSYDILEVSTQANFQVGEIYRLLSKALLESERPNGLSDLELEQYEILLEEQAYPFEDQAIAVHTSNTERAWNGVYDKWVQASFSVLGGLLPGRFDKPEQSLEVSDEIF</sequence>
<keyword evidence="1" id="KW-0732">Signal</keyword>
<dbReference type="InterPro" id="IPR019734">
    <property type="entry name" value="TPR_rpt"/>
</dbReference>
<dbReference type="PROSITE" id="PS51257">
    <property type="entry name" value="PROKAR_LIPOPROTEIN"/>
    <property type="match status" value="1"/>
</dbReference>
<dbReference type="Gene3D" id="1.25.40.10">
    <property type="entry name" value="Tetratricopeptide repeat domain"/>
    <property type="match status" value="4"/>
</dbReference>
<comment type="caution">
    <text evidence="2">The sequence shown here is derived from an EMBL/GenBank/DDBJ whole genome shotgun (WGS) entry which is preliminary data.</text>
</comment>
<evidence type="ECO:0000313" key="3">
    <source>
        <dbReference type="Proteomes" id="UP001465153"/>
    </source>
</evidence>
<organism evidence="2 3">
    <name type="scientific">Sessilibacter corallicola</name>
    <dbReference type="NCBI Taxonomy" id="2904075"/>
    <lineage>
        <taxon>Bacteria</taxon>
        <taxon>Pseudomonadati</taxon>
        <taxon>Pseudomonadota</taxon>
        <taxon>Gammaproteobacteria</taxon>
        <taxon>Cellvibrionales</taxon>
        <taxon>Cellvibrionaceae</taxon>
        <taxon>Sessilibacter</taxon>
    </lineage>
</organism>
<feature type="chain" id="PRO_5046455870" evidence="1">
    <location>
        <begin position="24"/>
        <end position="964"/>
    </location>
</feature>
<protein>
    <submittedName>
        <fullName evidence="2">Tetratricopeptide repeat protein</fullName>
    </submittedName>
</protein>
<evidence type="ECO:0000256" key="1">
    <source>
        <dbReference type="SAM" id="SignalP"/>
    </source>
</evidence>
<evidence type="ECO:0000313" key="2">
    <source>
        <dbReference type="EMBL" id="GAA6169058.1"/>
    </source>
</evidence>
<feature type="signal peptide" evidence="1">
    <location>
        <begin position="1"/>
        <end position="23"/>
    </location>
</feature>
<dbReference type="Pfam" id="PF13174">
    <property type="entry name" value="TPR_6"/>
    <property type="match status" value="2"/>
</dbReference>
<dbReference type="SMART" id="SM00028">
    <property type="entry name" value="TPR"/>
    <property type="match status" value="5"/>
</dbReference>
<dbReference type="Proteomes" id="UP001465153">
    <property type="component" value="Unassembled WGS sequence"/>
</dbReference>
<dbReference type="PANTHER" id="PTHR37423">
    <property type="entry name" value="SOLUBLE LYTIC MUREIN TRANSGLYCOSYLASE-RELATED"/>
    <property type="match status" value="1"/>
</dbReference>
<proteinExistence type="predicted"/>
<dbReference type="SUPFAM" id="SSF48452">
    <property type="entry name" value="TPR-like"/>
    <property type="match status" value="3"/>
</dbReference>
<dbReference type="InterPro" id="IPR011990">
    <property type="entry name" value="TPR-like_helical_dom_sf"/>
</dbReference>
<keyword evidence="3" id="KW-1185">Reference proteome</keyword>